<gene>
    <name evidence="1" type="ORF">FA045_09425</name>
</gene>
<protein>
    <submittedName>
        <fullName evidence="1">TIGR03643 family protein</fullName>
    </submittedName>
</protein>
<organism evidence="1 2">
    <name type="scientific">Pedobacter cryotolerans</name>
    <dbReference type="NCBI Taxonomy" id="2571270"/>
    <lineage>
        <taxon>Bacteria</taxon>
        <taxon>Pseudomonadati</taxon>
        <taxon>Bacteroidota</taxon>
        <taxon>Sphingobacteriia</taxon>
        <taxon>Sphingobacteriales</taxon>
        <taxon>Sphingobacteriaceae</taxon>
        <taxon>Pedobacter</taxon>
    </lineage>
</organism>
<evidence type="ECO:0000313" key="2">
    <source>
        <dbReference type="Proteomes" id="UP000310477"/>
    </source>
</evidence>
<dbReference type="AlphaFoldDB" id="A0A4U1C7D7"/>
<keyword evidence="2" id="KW-1185">Reference proteome</keyword>
<name>A0A4U1C7D7_9SPHI</name>
<evidence type="ECO:0000313" key="1">
    <source>
        <dbReference type="EMBL" id="TKC01445.1"/>
    </source>
</evidence>
<dbReference type="InterPro" id="IPR019882">
    <property type="entry name" value="CHP03643"/>
</dbReference>
<dbReference type="EMBL" id="SWBO01000004">
    <property type="protein sequence ID" value="TKC01445.1"/>
    <property type="molecule type" value="Genomic_DNA"/>
</dbReference>
<reference evidence="1 2" key="1">
    <citation type="submission" date="2019-04" db="EMBL/GenBank/DDBJ databases">
        <title>Pedobacter sp. AR-2-6 sp. nov., isolated from Arctic soil.</title>
        <authorList>
            <person name="Dahal R.H."/>
            <person name="Kim D.-U."/>
        </authorList>
    </citation>
    <scope>NUCLEOTIDE SEQUENCE [LARGE SCALE GENOMIC DNA]</scope>
    <source>
        <strain evidence="1 2">AR-2-6</strain>
    </source>
</reference>
<sequence length="92" mass="10744">MKYFTEIEKDRIIEMAWEDRTTFDAIKLQFGITQGEVEKLMRSELSPSGFKRWRKRVSSGVGVKHAFKANADMLRFKCNRQRAISGNSISKR</sequence>
<comment type="caution">
    <text evidence="1">The sequence shown here is derived from an EMBL/GenBank/DDBJ whole genome shotgun (WGS) entry which is preliminary data.</text>
</comment>
<dbReference type="NCBIfam" id="TIGR03643">
    <property type="entry name" value="TIGR03643 family protein"/>
    <property type="match status" value="1"/>
</dbReference>
<dbReference type="Pfam" id="PF10985">
    <property type="entry name" value="DUF2805"/>
    <property type="match status" value="1"/>
</dbReference>
<proteinExistence type="predicted"/>
<dbReference type="OrthoDB" id="289296at2"/>
<dbReference type="RefSeq" id="WP_136876813.1">
    <property type="nucleotide sequence ID" value="NZ_SWBO01000004.1"/>
</dbReference>
<dbReference type="Proteomes" id="UP000310477">
    <property type="component" value="Unassembled WGS sequence"/>
</dbReference>
<accession>A0A4U1C7D7</accession>